<keyword evidence="2" id="KW-1185">Reference proteome</keyword>
<evidence type="ECO:0000313" key="2">
    <source>
        <dbReference type="Proteomes" id="UP000799640"/>
    </source>
</evidence>
<accession>A0A6G1HUK5</accession>
<dbReference type="EMBL" id="ML996697">
    <property type="protein sequence ID" value="KAF2399682.1"/>
    <property type="molecule type" value="Genomic_DNA"/>
</dbReference>
<sequence>MFSPCFNSQCRRSRFQDLESLERRPSASSFCANFEQSTGSVPHYPRRLPPVGVQVSCQPSRSHAACARRYAPRGSALQFGLGSLCLSSHLSSPQLMRGGLAEAEGIGAVALDSQGRRRGAAFCASLVAVGPVDAARCD</sequence>
<evidence type="ECO:0000313" key="1">
    <source>
        <dbReference type="EMBL" id="KAF2399682.1"/>
    </source>
</evidence>
<dbReference type="AlphaFoldDB" id="A0A6G1HUK5"/>
<reference evidence="1" key="1">
    <citation type="journal article" date="2020" name="Stud. Mycol.">
        <title>101 Dothideomycetes genomes: a test case for predicting lifestyles and emergence of pathogens.</title>
        <authorList>
            <person name="Haridas S."/>
            <person name="Albert R."/>
            <person name="Binder M."/>
            <person name="Bloem J."/>
            <person name="Labutti K."/>
            <person name="Salamov A."/>
            <person name="Andreopoulos B."/>
            <person name="Baker S."/>
            <person name="Barry K."/>
            <person name="Bills G."/>
            <person name="Bluhm B."/>
            <person name="Cannon C."/>
            <person name="Castanera R."/>
            <person name="Culley D."/>
            <person name="Daum C."/>
            <person name="Ezra D."/>
            <person name="Gonzalez J."/>
            <person name="Henrissat B."/>
            <person name="Kuo A."/>
            <person name="Liang C."/>
            <person name="Lipzen A."/>
            <person name="Lutzoni F."/>
            <person name="Magnuson J."/>
            <person name="Mondo S."/>
            <person name="Nolan M."/>
            <person name="Ohm R."/>
            <person name="Pangilinan J."/>
            <person name="Park H.-J."/>
            <person name="Ramirez L."/>
            <person name="Alfaro M."/>
            <person name="Sun H."/>
            <person name="Tritt A."/>
            <person name="Yoshinaga Y."/>
            <person name="Zwiers L.-H."/>
            <person name="Turgeon B."/>
            <person name="Goodwin S."/>
            <person name="Spatafora J."/>
            <person name="Crous P."/>
            <person name="Grigoriev I."/>
        </authorList>
    </citation>
    <scope>NUCLEOTIDE SEQUENCE</scope>
    <source>
        <strain evidence="1">CBS 262.69</strain>
    </source>
</reference>
<proteinExistence type="predicted"/>
<organism evidence="1 2">
    <name type="scientific">Trichodelitschia bisporula</name>
    <dbReference type="NCBI Taxonomy" id="703511"/>
    <lineage>
        <taxon>Eukaryota</taxon>
        <taxon>Fungi</taxon>
        <taxon>Dikarya</taxon>
        <taxon>Ascomycota</taxon>
        <taxon>Pezizomycotina</taxon>
        <taxon>Dothideomycetes</taxon>
        <taxon>Dothideomycetes incertae sedis</taxon>
        <taxon>Phaeotrichales</taxon>
        <taxon>Phaeotrichaceae</taxon>
        <taxon>Trichodelitschia</taxon>
    </lineage>
</organism>
<gene>
    <name evidence="1" type="ORF">EJ06DRAFT_61956</name>
</gene>
<dbReference type="Proteomes" id="UP000799640">
    <property type="component" value="Unassembled WGS sequence"/>
</dbReference>
<protein>
    <submittedName>
        <fullName evidence="1">Uncharacterized protein</fullName>
    </submittedName>
</protein>
<name>A0A6G1HUK5_9PEZI</name>